<sequence>MSKSSGVSQDASQNSDKQTLKDAAFRLLTRREHSQFELRHKLTQKGWPDADVDELIQELATKGWQSDERFIGSFIREKLMQGQGRIKIVAQATQQRGVDRQLVEAALAEHSVDWQQRCRELHQRKFGERPPVDRKEWSKRVRYLQQRGFSGDQIFAVLGELES</sequence>
<dbReference type="Gene3D" id="1.10.10.10">
    <property type="entry name" value="Winged helix-like DNA-binding domain superfamily/Winged helix DNA-binding domain"/>
    <property type="match status" value="3"/>
</dbReference>
<dbReference type="AlphaFoldDB" id="A0A432ZJF7"/>
<evidence type="ECO:0000256" key="1">
    <source>
        <dbReference type="ARBA" id="ARBA00004496"/>
    </source>
</evidence>
<accession>A0A432ZJF7</accession>
<dbReference type="GO" id="GO:0005737">
    <property type="term" value="C:cytoplasm"/>
    <property type="evidence" value="ECO:0007669"/>
    <property type="project" value="UniProtKB-SubCell"/>
</dbReference>
<comment type="caution">
    <text evidence="9">The sequence shown here is derived from an EMBL/GenBank/DDBJ whole genome shotgun (WGS) entry which is preliminary data.</text>
</comment>
<feature type="domain" description="RecX first three-helical" evidence="8">
    <location>
        <begin position="21"/>
        <end position="59"/>
    </location>
</feature>
<dbReference type="PANTHER" id="PTHR33602">
    <property type="entry name" value="REGULATORY PROTEIN RECX FAMILY PROTEIN"/>
    <property type="match status" value="1"/>
</dbReference>
<feature type="domain" description="RecX second three-helical" evidence="6">
    <location>
        <begin position="66"/>
        <end position="107"/>
    </location>
</feature>
<dbReference type="InterPro" id="IPR053926">
    <property type="entry name" value="RecX_HTH_1st"/>
</dbReference>
<dbReference type="Pfam" id="PF21982">
    <property type="entry name" value="RecX_HTH1"/>
    <property type="match status" value="1"/>
</dbReference>
<comment type="function">
    <text evidence="5">Modulates RecA activity.</text>
</comment>
<comment type="subcellular location">
    <subcellularLocation>
        <location evidence="1 5">Cytoplasm</location>
    </subcellularLocation>
</comment>
<evidence type="ECO:0000256" key="2">
    <source>
        <dbReference type="ARBA" id="ARBA00009695"/>
    </source>
</evidence>
<dbReference type="GO" id="GO:0006282">
    <property type="term" value="P:regulation of DNA repair"/>
    <property type="evidence" value="ECO:0007669"/>
    <property type="project" value="UniProtKB-UniRule"/>
</dbReference>
<reference evidence="9 10" key="1">
    <citation type="journal article" date="2011" name="Front. Microbiol.">
        <title>Genomic signatures of strain selection and enhancement in Bacillus atrophaeus var. globigii, a historical biowarfare simulant.</title>
        <authorList>
            <person name="Gibbons H.S."/>
            <person name="Broomall S.M."/>
            <person name="McNew L.A."/>
            <person name="Daligault H."/>
            <person name="Chapman C."/>
            <person name="Bruce D."/>
            <person name="Karavis M."/>
            <person name="Krepps M."/>
            <person name="McGregor P.A."/>
            <person name="Hong C."/>
            <person name="Park K.H."/>
            <person name="Akmal A."/>
            <person name="Feldman A."/>
            <person name="Lin J.S."/>
            <person name="Chang W.E."/>
            <person name="Higgs B.W."/>
            <person name="Demirev P."/>
            <person name="Lindquist J."/>
            <person name="Liem A."/>
            <person name="Fochler E."/>
            <person name="Read T.D."/>
            <person name="Tapia R."/>
            <person name="Johnson S."/>
            <person name="Bishop-Lilly K.A."/>
            <person name="Detter C."/>
            <person name="Han C."/>
            <person name="Sozhamannan S."/>
            <person name="Rosenzweig C.N."/>
            <person name="Skowronski E.W."/>
        </authorList>
    </citation>
    <scope>NUCLEOTIDE SEQUENCE [LARGE SCALE GENOMIC DNA]</scope>
    <source>
        <strain evidence="9 10">CL-SP19</strain>
    </source>
</reference>
<proteinExistence type="inferred from homology"/>
<dbReference type="Proteomes" id="UP000287908">
    <property type="component" value="Unassembled WGS sequence"/>
</dbReference>
<dbReference type="Pfam" id="PF21981">
    <property type="entry name" value="RecX_HTH3"/>
    <property type="match status" value="1"/>
</dbReference>
<evidence type="ECO:0000259" key="7">
    <source>
        <dbReference type="Pfam" id="PF21981"/>
    </source>
</evidence>
<evidence type="ECO:0000313" key="9">
    <source>
        <dbReference type="EMBL" id="RUO77960.1"/>
    </source>
</evidence>
<protein>
    <recommendedName>
        <fullName evidence="3 5">Regulatory protein RecX</fullName>
    </recommendedName>
</protein>
<evidence type="ECO:0000256" key="5">
    <source>
        <dbReference type="HAMAP-Rule" id="MF_01114"/>
    </source>
</evidence>
<feature type="domain" description="RecX third three-helical" evidence="7">
    <location>
        <begin position="115"/>
        <end position="158"/>
    </location>
</feature>
<organism evidence="9 10">
    <name type="scientific">Idiomarina seosinensis</name>
    <dbReference type="NCBI Taxonomy" id="281739"/>
    <lineage>
        <taxon>Bacteria</taxon>
        <taxon>Pseudomonadati</taxon>
        <taxon>Pseudomonadota</taxon>
        <taxon>Gammaproteobacteria</taxon>
        <taxon>Alteromonadales</taxon>
        <taxon>Idiomarinaceae</taxon>
        <taxon>Idiomarina</taxon>
    </lineage>
</organism>
<dbReference type="InterPro" id="IPR053925">
    <property type="entry name" value="RecX_HTH_3rd"/>
</dbReference>
<keyword evidence="10" id="KW-1185">Reference proteome</keyword>
<name>A0A432ZJF7_9GAMM</name>
<gene>
    <name evidence="5" type="primary">recX</name>
    <name evidence="9" type="ORF">CWI81_05655</name>
</gene>
<dbReference type="EMBL" id="PIQF01000001">
    <property type="protein sequence ID" value="RUO77960.1"/>
    <property type="molecule type" value="Genomic_DNA"/>
</dbReference>
<dbReference type="PANTHER" id="PTHR33602:SF1">
    <property type="entry name" value="REGULATORY PROTEIN RECX FAMILY PROTEIN"/>
    <property type="match status" value="1"/>
</dbReference>
<dbReference type="InterPro" id="IPR053924">
    <property type="entry name" value="RecX_HTH_2nd"/>
</dbReference>
<evidence type="ECO:0000256" key="3">
    <source>
        <dbReference type="ARBA" id="ARBA00018111"/>
    </source>
</evidence>
<evidence type="ECO:0000256" key="4">
    <source>
        <dbReference type="ARBA" id="ARBA00022490"/>
    </source>
</evidence>
<evidence type="ECO:0000259" key="8">
    <source>
        <dbReference type="Pfam" id="PF21982"/>
    </source>
</evidence>
<dbReference type="OrthoDB" id="7066780at2"/>
<keyword evidence="4 5" id="KW-0963">Cytoplasm</keyword>
<evidence type="ECO:0000259" key="6">
    <source>
        <dbReference type="Pfam" id="PF02631"/>
    </source>
</evidence>
<dbReference type="RefSeq" id="WP_126784292.1">
    <property type="nucleotide sequence ID" value="NZ_PIQF01000001.1"/>
</dbReference>
<dbReference type="HAMAP" id="MF_01114">
    <property type="entry name" value="RecX"/>
    <property type="match status" value="1"/>
</dbReference>
<dbReference type="Pfam" id="PF02631">
    <property type="entry name" value="RecX_HTH2"/>
    <property type="match status" value="1"/>
</dbReference>
<comment type="similarity">
    <text evidence="2 5">Belongs to the RecX family.</text>
</comment>
<dbReference type="InterPro" id="IPR036388">
    <property type="entry name" value="WH-like_DNA-bd_sf"/>
</dbReference>
<evidence type="ECO:0000313" key="10">
    <source>
        <dbReference type="Proteomes" id="UP000287908"/>
    </source>
</evidence>
<dbReference type="InterPro" id="IPR003783">
    <property type="entry name" value="Regulatory_RecX"/>
</dbReference>